<dbReference type="Pfam" id="PF14432">
    <property type="entry name" value="DYW_deaminase"/>
    <property type="match status" value="1"/>
</dbReference>
<dbReference type="Proteomes" id="UP000631114">
    <property type="component" value="Unassembled WGS sequence"/>
</dbReference>
<dbReference type="GO" id="GO:0009451">
    <property type="term" value="P:RNA modification"/>
    <property type="evidence" value="ECO:0007669"/>
    <property type="project" value="InterPro"/>
</dbReference>
<comment type="caution">
    <text evidence="2">The sequence shown here is derived from an EMBL/GenBank/DDBJ whole genome shotgun (WGS) entry which is preliminary data.</text>
</comment>
<evidence type="ECO:0000259" key="1">
    <source>
        <dbReference type="Pfam" id="PF14432"/>
    </source>
</evidence>
<dbReference type="InterPro" id="IPR046960">
    <property type="entry name" value="PPR_At4g14850-like_plant"/>
</dbReference>
<feature type="domain" description="DYW" evidence="1">
    <location>
        <begin position="138"/>
        <end position="230"/>
    </location>
</feature>
<protein>
    <recommendedName>
        <fullName evidence="1">DYW domain-containing protein</fullName>
    </recommendedName>
</protein>
<gene>
    <name evidence="2" type="ORF">IFM89_032223</name>
</gene>
<dbReference type="PANTHER" id="PTHR47926">
    <property type="entry name" value="PENTATRICOPEPTIDE REPEAT-CONTAINING PROTEIN"/>
    <property type="match status" value="1"/>
</dbReference>
<dbReference type="Pfam" id="PF20431">
    <property type="entry name" value="E_motif"/>
    <property type="match status" value="1"/>
</dbReference>
<reference evidence="2 3" key="1">
    <citation type="submission" date="2020-10" db="EMBL/GenBank/DDBJ databases">
        <title>The Coptis chinensis genome and diversification of protoberbering-type alkaloids.</title>
        <authorList>
            <person name="Wang B."/>
            <person name="Shu S."/>
            <person name="Song C."/>
            <person name="Liu Y."/>
        </authorList>
    </citation>
    <scope>NUCLEOTIDE SEQUENCE [LARGE SCALE GENOMIC DNA]</scope>
    <source>
        <strain evidence="2">HL-2020</strain>
        <tissue evidence="2">Leaf</tissue>
    </source>
</reference>
<sequence>MVWLLGRSGHLDDAVKLIDDIPFEHSIMLWRALLGACVIHNNVELGKLSAERVLKMEPQDGSAMVLLSNIYAGARRWESVASVRKLMKRNGVKKEPGLSWIENQSKVHYFTVGDTSHPEMRLINGMLEWLNIKIKKAGYVCNRNVVLLDVEEDEKDRLLWVHSERLALAFGLISTPPGRPVRIIKNLRICVDCHAAIKFISQVVQREIVVRDMNRFHHFTKGVCSCGDYW</sequence>
<evidence type="ECO:0000313" key="2">
    <source>
        <dbReference type="EMBL" id="KAF9607107.1"/>
    </source>
</evidence>
<dbReference type="GO" id="GO:0003723">
    <property type="term" value="F:RNA binding"/>
    <property type="evidence" value="ECO:0007669"/>
    <property type="project" value="InterPro"/>
</dbReference>
<dbReference type="InterPro" id="IPR011990">
    <property type="entry name" value="TPR-like_helical_dom_sf"/>
</dbReference>
<dbReference type="OrthoDB" id="185373at2759"/>
<evidence type="ECO:0000313" key="3">
    <source>
        <dbReference type="Proteomes" id="UP000631114"/>
    </source>
</evidence>
<dbReference type="PANTHER" id="PTHR47926:SF520">
    <property type="entry name" value="DYW DOMAIN-CONTAINING PROTEIN"/>
    <property type="match status" value="1"/>
</dbReference>
<proteinExistence type="predicted"/>
<accession>A0A835HZR5</accession>
<dbReference type="Gene3D" id="1.25.40.10">
    <property type="entry name" value="Tetratricopeptide repeat domain"/>
    <property type="match status" value="1"/>
</dbReference>
<name>A0A835HZR5_9MAGN</name>
<dbReference type="InterPro" id="IPR046848">
    <property type="entry name" value="E_motif"/>
</dbReference>
<keyword evidence="3" id="KW-1185">Reference proteome</keyword>
<organism evidence="2 3">
    <name type="scientific">Coptis chinensis</name>
    <dbReference type="NCBI Taxonomy" id="261450"/>
    <lineage>
        <taxon>Eukaryota</taxon>
        <taxon>Viridiplantae</taxon>
        <taxon>Streptophyta</taxon>
        <taxon>Embryophyta</taxon>
        <taxon>Tracheophyta</taxon>
        <taxon>Spermatophyta</taxon>
        <taxon>Magnoliopsida</taxon>
        <taxon>Ranunculales</taxon>
        <taxon>Ranunculaceae</taxon>
        <taxon>Coptidoideae</taxon>
        <taxon>Coptis</taxon>
    </lineage>
</organism>
<dbReference type="InterPro" id="IPR032867">
    <property type="entry name" value="DYW_dom"/>
</dbReference>
<dbReference type="EMBL" id="JADFTS010000005">
    <property type="protein sequence ID" value="KAF9607107.1"/>
    <property type="molecule type" value="Genomic_DNA"/>
</dbReference>
<dbReference type="GO" id="GO:0008270">
    <property type="term" value="F:zinc ion binding"/>
    <property type="evidence" value="ECO:0007669"/>
    <property type="project" value="InterPro"/>
</dbReference>
<dbReference type="AlphaFoldDB" id="A0A835HZR5"/>